<sequence length="70" mass="7479">MPAQDGIRLNEKPQPAQNLARQRCQEGGEEGPDLWSESHLGVSAGPPFKNGDLMAPGKDSRTPREALIGA</sequence>
<gene>
    <name evidence="2" type="ORF">GCM10022224_078710</name>
</gene>
<proteinExistence type="predicted"/>
<evidence type="ECO:0000313" key="2">
    <source>
        <dbReference type="EMBL" id="GAA3701070.1"/>
    </source>
</evidence>
<name>A0ABP7DAR4_9ACTN</name>
<feature type="region of interest" description="Disordered" evidence="1">
    <location>
        <begin position="1"/>
        <end position="70"/>
    </location>
</feature>
<evidence type="ECO:0000313" key="3">
    <source>
        <dbReference type="Proteomes" id="UP001500902"/>
    </source>
</evidence>
<keyword evidence="3" id="KW-1185">Reference proteome</keyword>
<dbReference type="Proteomes" id="UP001500902">
    <property type="component" value="Unassembled WGS sequence"/>
</dbReference>
<comment type="caution">
    <text evidence="2">The sequence shown here is derived from an EMBL/GenBank/DDBJ whole genome shotgun (WGS) entry which is preliminary data.</text>
</comment>
<dbReference type="EMBL" id="BAAAZP010000163">
    <property type="protein sequence ID" value="GAA3701070.1"/>
    <property type="molecule type" value="Genomic_DNA"/>
</dbReference>
<protein>
    <submittedName>
        <fullName evidence="2">Uncharacterized protein</fullName>
    </submittedName>
</protein>
<evidence type="ECO:0000256" key="1">
    <source>
        <dbReference type="SAM" id="MobiDB-lite"/>
    </source>
</evidence>
<accession>A0ABP7DAR4</accession>
<reference evidence="3" key="1">
    <citation type="journal article" date="2019" name="Int. J. Syst. Evol. Microbiol.">
        <title>The Global Catalogue of Microorganisms (GCM) 10K type strain sequencing project: providing services to taxonomists for standard genome sequencing and annotation.</title>
        <authorList>
            <consortium name="The Broad Institute Genomics Platform"/>
            <consortium name="The Broad Institute Genome Sequencing Center for Infectious Disease"/>
            <person name="Wu L."/>
            <person name="Ma J."/>
        </authorList>
    </citation>
    <scope>NUCLEOTIDE SEQUENCE [LARGE SCALE GENOMIC DNA]</scope>
    <source>
        <strain evidence="3">JCM 16904</strain>
    </source>
</reference>
<organism evidence="2 3">
    <name type="scientific">Nonomuraea antimicrobica</name>
    <dbReference type="NCBI Taxonomy" id="561173"/>
    <lineage>
        <taxon>Bacteria</taxon>
        <taxon>Bacillati</taxon>
        <taxon>Actinomycetota</taxon>
        <taxon>Actinomycetes</taxon>
        <taxon>Streptosporangiales</taxon>
        <taxon>Streptosporangiaceae</taxon>
        <taxon>Nonomuraea</taxon>
    </lineage>
</organism>